<keyword evidence="3" id="KW-1185">Reference proteome</keyword>
<dbReference type="Proteomes" id="UP000250235">
    <property type="component" value="Unassembled WGS sequence"/>
</dbReference>
<organism evidence="2 3">
    <name type="scientific">Dorcoceras hygrometricum</name>
    <dbReference type="NCBI Taxonomy" id="472368"/>
    <lineage>
        <taxon>Eukaryota</taxon>
        <taxon>Viridiplantae</taxon>
        <taxon>Streptophyta</taxon>
        <taxon>Embryophyta</taxon>
        <taxon>Tracheophyta</taxon>
        <taxon>Spermatophyta</taxon>
        <taxon>Magnoliopsida</taxon>
        <taxon>eudicotyledons</taxon>
        <taxon>Gunneridae</taxon>
        <taxon>Pentapetalae</taxon>
        <taxon>asterids</taxon>
        <taxon>lamiids</taxon>
        <taxon>Lamiales</taxon>
        <taxon>Gesneriaceae</taxon>
        <taxon>Didymocarpoideae</taxon>
        <taxon>Trichosporeae</taxon>
        <taxon>Loxocarpinae</taxon>
        <taxon>Dorcoceras</taxon>
    </lineage>
</organism>
<name>A0A2Z7CDJ3_9LAMI</name>
<feature type="signal peptide" evidence="1">
    <location>
        <begin position="1"/>
        <end position="19"/>
    </location>
</feature>
<reference evidence="2 3" key="1">
    <citation type="journal article" date="2015" name="Proc. Natl. Acad. Sci. U.S.A.">
        <title>The resurrection genome of Boea hygrometrica: A blueprint for survival of dehydration.</title>
        <authorList>
            <person name="Xiao L."/>
            <person name="Yang G."/>
            <person name="Zhang L."/>
            <person name="Yang X."/>
            <person name="Zhao S."/>
            <person name="Ji Z."/>
            <person name="Zhou Q."/>
            <person name="Hu M."/>
            <person name="Wang Y."/>
            <person name="Chen M."/>
            <person name="Xu Y."/>
            <person name="Jin H."/>
            <person name="Xiao X."/>
            <person name="Hu G."/>
            <person name="Bao F."/>
            <person name="Hu Y."/>
            <person name="Wan P."/>
            <person name="Li L."/>
            <person name="Deng X."/>
            <person name="Kuang T."/>
            <person name="Xiang C."/>
            <person name="Zhu J.K."/>
            <person name="Oliver M.J."/>
            <person name="He Y."/>
        </authorList>
    </citation>
    <scope>NUCLEOTIDE SEQUENCE [LARGE SCALE GENOMIC DNA]</scope>
    <source>
        <strain evidence="3">cv. XS01</strain>
    </source>
</reference>
<evidence type="ECO:0000256" key="1">
    <source>
        <dbReference type="SAM" id="SignalP"/>
    </source>
</evidence>
<protein>
    <submittedName>
        <fullName evidence="2">Prohibitin-3, mitochondrial-like</fullName>
    </submittedName>
</protein>
<gene>
    <name evidence="2" type="ORF">F511_11715</name>
</gene>
<sequence length="261" mass="28610">MSTLVNSTVARVLFPVACSCWFQLLYYEPASGCPAFGFENQPMVLGDQLVADLMTCFRPDFSGSLRSNCYSILSWWICVRVSAGCSAGVDVNAGKLSCSSTRKRRRFVVTTGSPAASDFRRYCLLLREALRCFVLATGYPAAGIVSRDQLLVLANAGLGIVGVDWFCRRSASLRNEKYRFLVKSTLVKVIVARAGEFGISIDDVSVTQGELLVLVLKFEVAAGRRCERDVFLTAGGICVAMVAADQQARLCKSVKKRRRLI</sequence>
<feature type="chain" id="PRO_5016315230" evidence="1">
    <location>
        <begin position="20"/>
        <end position="261"/>
    </location>
</feature>
<keyword evidence="1" id="KW-0732">Signal</keyword>
<evidence type="ECO:0000313" key="2">
    <source>
        <dbReference type="EMBL" id="KZV43907.1"/>
    </source>
</evidence>
<accession>A0A2Z7CDJ3</accession>
<dbReference type="EMBL" id="KQ997588">
    <property type="protein sequence ID" value="KZV43907.1"/>
    <property type="molecule type" value="Genomic_DNA"/>
</dbReference>
<evidence type="ECO:0000313" key="3">
    <source>
        <dbReference type="Proteomes" id="UP000250235"/>
    </source>
</evidence>
<proteinExistence type="predicted"/>
<dbReference type="AlphaFoldDB" id="A0A2Z7CDJ3"/>